<evidence type="ECO:0000313" key="2">
    <source>
        <dbReference type="Proteomes" id="UP001295684"/>
    </source>
</evidence>
<proteinExistence type="predicted"/>
<dbReference type="Proteomes" id="UP001295684">
    <property type="component" value="Unassembled WGS sequence"/>
</dbReference>
<sequence>MSGLDPKKNYPKTWHKTQEQIDAYDDLMRKKQNYQKTDYAQNGELMCFGLSEHSLTENLPKFSELARKDLDLMKSWYDNSHDEILQRPAYKSDWSMSKDLWRTQLRTGLAIMLLRELPIKSYVSRCVLVYFLGVYWVGRGLSKGLRSSKPAVYYLQPYAIKGLLNRPDLLNFALTRKLPKLPITHDTHKEWRLRQTPVYHQYHRTTYRYRFRKPRYVPWDGTMHQPVMPFLVDDGTDVINGTFRRNANTSPNLK</sequence>
<organism evidence="1 2">
    <name type="scientific">Euplotes crassus</name>
    <dbReference type="NCBI Taxonomy" id="5936"/>
    <lineage>
        <taxon>Eukaryota</taxon>
        <taxon>Sar</taxon>
        <taxon>Alveolata</taxon>
        <taxon>Ciliophora</taxon>
        <taxon>Intramacronucleata</taxon>
        <taxon>Spirotrichea</taxon>
        <taxon>Hypotrichia</taxon>
        <taxon>Euplotida</taxon>
        <taxon>Euplotidae</taxon>
        <taxon>Moneuplotes</taxon>
    </lineage>
</organism>
<gene>
    <name evidence="1" type="ORF">ECRASSUSDP1_LOCUS19111</name>
</gene>
<name>A0AAD2D2L2_EUPCR</name>
<dbReference type="AlphaFoldDB" id="A0AAD2D2L2"/>
<dbReference type="EMBL" id="CAMPGE010019383">
    <property type="protein sequence ID" value="CAI2377722.1"/>
    <property type="molecule type" value="Genomic_DNA"/>
</dbReference>
<comment type="caution">
    <text evidence="1">The sequence shown here is derived from an EMBL/GenBank/DDBJ whole genome shotgun (WGS) entry which is preliminary data.</text>
</comment>
<evidence type="ECO:0000313" key="1">
    <source>
        <dbReference type="EMBL" id="CAI2377722.1"/>
    </source>
</evidence>
<protein>
    <submittedName>
        <fullName evidence="1">Uncharacterized protein</fullName>
    </submittedName>
</protein>
<accession>A0AAD2D2L2</accession>
<reference evidence="1" key="1">
    <citation type="submission" date="2023-07" db="EMBL/GenBank/DDBJ databases">
        <authorList>
            <consortium name="AG Swart"/>
            <person name="Singh M."/>
            <person name="Singh A."/>
            <person name="Seah K."/>
            <person name="Emmerich C."/>
        </authorList>
    </citation>
    <scope>NUCLEOTIDE SEQUENCE</scope>
    <source>
        <strain evidence="1">DP1</strain>
    </source>
</reference>
<keyword evidence="2" id="KW-1185">Reference proteome</keyword>